<dbReference type="EMBL" id="LNZH02000078">
    <property type="protein sequence ID" value="OCB91610.1"/>
    <property type="molecule type" value="Genomic_DNA"/>
</dbReference>
<feature type="region of interest" description="Disordered" evidence="1">
    <location>
        <begin position="315"/>
        <end position="334"/>
    </location>
</feature>
<feature type="domain" description="Myb/SANT-like" evidence="2">
    <location>
        <begin position="7"/>
        <end position="105"/>
    </location>
</feature>
<dbReference type="Pfam" id="PF12776">
    <property type="entry name" value="Myb_DNA-bind_3"/>
    <property type="match status" value="2"/>
</dbReference>
<accession>A0A9Q5I588</accession>
<protein>
    <recommendedName>
        <fullName evidence="2">Myb/SANT-like domain-containing protein</fullName>
    </recommendedName>
</protein>
<organism evidence="3 4">
    <name type="scientific">Sanghuangporus baumii</name>
    <name type="common">Phellinus baumii</name>
    <dbReference type="NCBI Taxonomy" id="108892"/>
    <lineage>
        <taxon>Eukaryota</taxon>
        <taxon>Fungi</taxon>
        <taxon>Dikarya</taxon>
        <taxon>Basidiomycota</taxon>
        <taxon>Agaricomycotina</taxon>
        <taxon>Agaricomycetes</taxon>
        <taxon>Hymenochaetales</taxon>
        <taxon>Hymenochaetaceae</taxon>
        <taxon>Sanghuangporus</taxon>
    </lineage>
</organism>
<evidence type="ECO:0000259" key="2">
    <source>
        <dbReference type="Pfam" id="PF12776"/>
    </source>
</evidence>
<dbReference type="InterPro" id="IPR024752">
    <property type="entry name" value="Myb/SANT-like_dom"/>
</dbReference>
<sequence>MPSTPCQWKTYQEAILLNVLKNAKEAGEQAESGWKKETYKWVVEALDGMKTDGGRAKKEVSQVKSRWQKFKSEYTVVKKLRNASGFGWDDERGCVTATEDVWTAYLAVHKNACKFKTSAFPFYDEIAELVNGIITDGRGAFRPGRTTEEEASHESNPTLTIEQMDRSDMQREGSEMGSDASDSDIEEMQAKGKVATQQSSNKAPVTPGPKKGRQSGAAAIFALSGSIESITSSFSAAAGGSSSQVVEALDRTETDSDGAKKEVSQVKSRWQKFKSEYTIIKKLRNASGFGWDDECGCITATEDVWTAYLAGKVATQQSSNKAPVTPGPKKGRQSGAAAIFALKEEMSHESNPTPAIEQMDHSDTQREGSEMGSDASDLDMEEMQAKGKVATQQSSNKALVTPGPKKGRQSEAAAIFALSGSIESMASSFSAAAGGSSSQVPLISPQHRTHTIQAIEENEELSDEEMVNVADLIRRNTDIADTYLALKKPSLRSAYLKKHLDELV</sequence>
<evidence type="ECO:0000313" key="4">
    <source>
        <dbReference type="Proteomes" id="UP000757232"/>
    </source>
</evidence>
<keyword evidence="4" id="KW-1185">Reference proteome</keyword>
<comment type="caution">
    <text evidence="3">The sequence shown here is derived from an EMBL/GenBank/DDBJ whole genome shotgun (WGS) entry which is preliminary data.</text>
</comment>
<proteinExistence type="predicted"/>
<feature type="domain" description="Myb/SANT-like" evidence="2">
    <location>
        <begin position="256"/>
        <end position="308"/>
    </location>
</feature>
<feature type="region of interest" description="Disordered" evidence="1">
    <location>
        <begin position="346"/>
        <end position="408"/>
    </location>
</feature>
<name>A0A9Q5I588_SANBA</name>
<gene>
    <name evidence="3" type="ORF">A7U60_g1132</name>
</gene>
<feature type="compositionally biased region" description="Basic and acidic residues" evidence="1">
    <location>
        <begin position="163"/>
        <end position="174"/>
    </location>
</feature>
<dbReference type="PANTHER" id="PTHR47072:SF5">
    <property type="entry name" value="MYB_SANT-LIKE DOMAIN-CONTAINING PROTEIN"/>
    <property type="match status" value="1"/>
</dbReference>
<dbReference type="PANTHER" id="PTHR47072">
    <property type="match status" value="1"/>
</dbReference>
<evidence type="ECO:0000256" key="1">
    <source>
        <dbReference type="SAM" id="MobiDB-lite"/>
    </source>
</evidence>
<evidence type="ECO:0000313" key="3">
    <source>
        <dbReference type="EMBL" id="OCB91610.1"/>
    </source>
</evidence>
<dbReference type="OrthoDB" id="3366674at2759"/>
<dbReference type="AlphaFoldDB" id="A0A9Q5I588"/>
<dbReference type="Proteomes" id="UP000757232">
    <property type="component" value="Unassembled WGS sequence"/>
</dbReference>
<feature type="compositionally biased region" description="Basic and acidic residues" evidence="1">
    <location>
        <begin position="358"/>
        <end position="369"/>
    </location>
</feature>
<feature type="region of interest" description="Disordered" evidence="1">
    <location>
        <begin position="140"/>
        <end position="214"/>
    </location>
</feature>
<reference evidence="3" key="1">
    <citation type="submission" date="2016-06" db="EMBL/GenBank/DDBJ databases">
        <title>Draft Genome sequence of the fungus Inonotus baumii.</title>
        <authorList>
            <person name="Zhu H."/>
            <person name="Lin W."/>
        </authorList>
    </citation>
    <scope>NUCLEOTIDE SEQUENCE</scope>
    <source>
        <strain evidence="3">821</strain>
    </source>
</reference>